<dbReference type="InterPro" id="IPR032135">
    <property type="entry name" value="DUF4817"/>
</dbReference>
<comment type="caution">
    <text evidence="2">The sequence shown here is derived from an EMBL/GenBank/DDBJ whole genome shotgun (WGS) entry which is preliminary data.</text>
</comment>
<dbReference type="PANTHER" id="PTHR47326:SF1">
    <property type="entry name" value="HTH PSQ-TYPE DOMAIN-CONTAINING PROTEIN"/>
    <property type="match status" value="1"/>
</dbReference>
<sequence length="200" mass="23992">MDYNKEELVDMIFILGESLKNCFLASRLYAQRYPERRHPDRRSLQNLLERFTQTGHTEYTKPVRNRSVRTEENELAVLLQVTENPSTSQKAIGDAVGVSETTVQRILKENRFHAYHIQFHQELLEGDFDLRIDFCNWAQVSCLFSDEATFHKNGFVNCHNFHYYSDHNPRIFRQIDRQHRWSINVWGGHYWRICYWSTFL</sequence>
<gene>
    <name evidence="2" type="ORF">NQ315_003251</name>
</gene>
<feature type="domain" description="DUF4817" evidence="1">
    <location>
        <begin position="6"/>
        <end position="57"/>
    </location>
</feature>
<organism evidence="2 3">
    <name type="scientific">Exocentrus adspersus</name>
    <dbReference type="NCBI Taxonomy" id="1586481"/>
    <lineage>
        <taxon>Eukaryota</taxon>
        <taxon>Metazoa</taxon>
        <taxon>Ecdysozoa</taxon>
        <taxon>Arthropoda</taxon>
        <taxon>Hexapoda</taxon>
        <taxon>Insecta</taxon>
        <taxon>Pterygota</taxon>
        <taxon>Neoptera</taxon>
        <taxon>Endopterygota</taxon>
        <taxon>Coleoptera</taxon>
        <taxon>Polyphaga</taxon>
        <taxon>Cucujiformia</taxon>
        <taxon>Chrysomeloidea</taxon>
        <taxon>Cerambycidae</taxon>
        <taxon>Lamiinae</taxon>
        <taxon>Acanthocinini</taxon>
        <taxon>Exocentrus</taxon>
    </lineage>
</organism>
<keyword evidence="3" id="KW-1185">Reference proteome</keyword>
<dbReference type="AlphaFoldDB" id="A0AAV8VCX1"/>
<protein>
    <recommendedName>
        <fullName evidence="1">DUF4817 domain-containing protein</fullName>
    </recommendedName>
</protein>
<evidence type="ECO:0000313" key="3">
    <source>
        <dbReference type="Proteomes" id="UP001159042"/>
    </source>
</evidence>
<dbReference type="EMBL" id="JANEYG010000152">
    <property type="protein sequence ID" value="KAJ8911973.1"/>
    <property type="molecule type" value="Genomic_DNA"/>
</dbReference>
<dbReference type="PANTHER" id="PTHR47326">
    <property type="entry name" value="TRANSPOSABLE ELEMENT TC3 TRANSPOSASE-LIKE PROTEIN"/>
    <property type="match status" value="1"/>
</dbReference>
<name>A0AAV8VCX1_9CUCU</name>
<dbReference type="Proteomes" id="UP001159042">
    <property type="component" value="Unassembled WGS sequence"/>
</dbReference>
<proteinExistence type="predicted"/>
<evidence type="ECO:0000313" key="2">
    <source>
        <dbReference type="EMBL" id="KAJ8911973.1"/>
    </source>
</evidence>
<dbReference type="Pfam" id="PF16087">
    <property type="entry name" value="DUF4817"/>
    <property type="match status" value="1"/>
</dbReference>
<dbReference type="Pfam" id="PF13412">
    <property type="entry name" value="HTH_24"/>
    <property type="match status" value="1"/>
</dbReference>
<accession>A0AAV8VCX1</accession>
<evidence type="ECO:0000259" key="1">
    <source>
        <dbReference type="Pfam" id="PF16087"/>
    </source>
</evidence>
<reference evidence="2 3" key="1">
    <citation type="journal article" date="2023" name="Insect Mol. Biol.">
        <title>Genome sequencing provides insights into the evolution of gene families encoding plant cell wall-degrading enzymes in longhorned beetles.</title>
        <authorList>
            <person name="Shin N.R."/>
            <person name="Okamura Y."/>
            <person name="Kirsch R."/>
            <person name="Pauchet Y."/>
        </authorList>
    </citation>
    <scope>NUCLEOTIDE SEQUENCE [LARGE SCALE GENOMIC DNA]</scope>
    <source>
        <strain evidence="2">EAD_L_NR</strain>
    </source>
</reference>